<keyword evidence="2" id="KW-0614">Plasmid</keyword>
<evidence type="ECO:0000256" key="1">
    <source>
        <dbReference type="SAM" id="MobiDB-lite"/>
    </source>
</evidence>
<name>A0AAN1CUD0_9VIBR</name>
<geneLocation type="plasmid" evidence="2 3">
    <name>unnamed1</name>
</geneLocation>
<feature type="region of interest" description="Disordered" evidence="1">
    <location>
        <begin position="261"/>
        <end position="289"/>
    </location>
</feature>
<organism evidence="2 3">
    <name type="scientific">Vibrio breoganii</name>
    <dbReference type="NCBI Taxonomy" id="553239"/>
    <lineage>
        <taxon>Bacteria</taxon>
        <taxon>Pseudomonadati</taxon>
        <taxon>Pseudomonadota</taxon>
        <taxon>Gammaproteobacteria</taxon>
        <taxon>Vibrionales</taxon>
        <taxon>Vibrionaceae</taxon>
        <taxon>Vibrio</taxon>
    </lineage>
</organism>
<protein>
    <submittedName>
        <fullName evidence="2">Transposase</fullName>
    </submittedName>
</protein>
<gene>
    <name evidence="2" type="ORF">A6E01_20060</name>
</gene>
<evidence type="ECO:0000313" key="2">
    <source>
        <dbReference type="EMBL" id="ANO35510.1"/>
    </source>
</evidence>
<proteinExistence type="predicted"/>
<sequence>MKLTRIHHCKTLNDSKYEQLEKQAALLGVVRSKVWREYGSINGVGLRDREIRDLWLKLGVDFKVPANPWKETLRDAVSDIKAYREAAKEKVKKAIRERTSCKQELKRLYTLLKCDKWMEDNFLRRQMRKHFKHGVNHTHNQIIVRADMCKTFELNGQCWLKVPSLVPRKTIQIPLNTTMEFAPKGTLRIILKDGDVEVHSQYEIEVVENCGTETVGVDKGFTEAFVDSDGDSFGEGLGKLISSESDYLNQKYKNRNKLRSVANKKPHKRQNILKNNLGRKKLDKRQDRQKSKLKTVIYTGAHRLVDKAGLIVCEDLTSPIQSSRNYGKNTNRRLNTWTKGILADALSTVSQRRCSTLQVVNAAYTSQMDSFCHGLLVGTRKGDRFHRENGDVVQADHNAARNVLARNEDPEISLFTPYKKVREILLARTDRYEKSGLTDLGSSYTLGNETLTECELVA</sequence>
<dbReference type="EMBL" id="CP016179">
    <property type="protein sequence ID" value="ANO35510.1"/>
    <property type="molecule type" value="Genomic_DNA"/>
</dbReference>
<dbReference type="RefSeq" id="WP_065211269.1">
    <property type="nucleotide sequence ID" value="NZ_CP016179.1"/>
</dbReference>
<feature type="compositionally biased region" description="Basic residues" evidence="1">
    <location>
        <begin position="261"/>
        <end position="283"/>
    </location>
</feature>
<dbReference type="Proteomes" id="UP000092018">
    <property type="component" value="Plasmid unnamed1"/>
</dbReference>
<reference evidence="2 3" key="1">
    <citation type="submission" date="2016-06" db="EMBL/GenBank/DDBJ databases">
        <title>Adaptive Radiation by Waves of Gene Transfer Leads to Fine-Scale Resource Partitioning in Marine Microbes.</title>
        <authorList>
            <person name="Hehemann J.-H."/>
            <person name="Arevalo P."/>
            <person name="Datta M.S."/>
            <person name="Yu X."/>
            <person name="Corzett C."/>
            <person name="Henschel A."/>
            <person name="Preheim S.P."/>
            <person name="Timberlake S."/>
            <person name="Alm E.J."/>
            <person name="Polz M.F."/>
        </authorList>
    </citation>
    <scope>NUCLEOTIDE SEQUENCE [LARGE SCALE GENOMIC DNA]</scope>
    <source>
        <strain evidence="2 3">FF50</strain>
        <plasmid evidence="2 3">unnamed1</plasmid>
    </source>
</reference>
<dbReference type="KEGG" id="vbr:A6E01_20060"/>
<accession>A0AAN1CUD0</accession>
<dbReference type="AlphaFoldDB" id="A0AAN1CUD0"/>
<evidence type="ECO:0000313" key="3">
    <source>
        <dbReference type="Proteomes" id="UP000092018"/>
    </source>
</evidence>